<dbReference type="Proteomes" id="UP000266841">
    <property type="component" value="Unassembled WGS sequence"/>
</dbReference>
<reference evidence="2 3" key="1">
    <citation type="journal article" date="2012" name="Genome Biol.">
        <title>Genome and low-iron response of an oceanic diatom adapted to chronic iron limitation.</title>
        <authorList>
            <person name="Lommer M."/>
            <person name="Specht M."/>
            <person name="Roy A.S."/>
            <person name="Kraemer L."/>
            <person name="Andreson R."/>
            <person name="Gutowska M.A."/>
            <person name="Wolf J."/>
            <person name="Bergner S.V."/>
            <person name="Schilhabel M.B."/>
            <person name="Klostermeier U.C."/>
            <person name="Beiko R.G."/>
            <person name="Rosenstiel P."/>
            <person name="Hippler M."/>
            <person name="Laroche J."/>
        </authorList>
    </citation>
    <scope>NUCLEOTIDE SEQUENCE [LARGE SCALE GENOMIC DNA]</scope>
    <source>
        <strain evidence="2 3">CCMP1005</strain>
    </source>
</reference>
<evidence type="ECO:0000313" key="2">
    <source>
        <dbReference type="EMBL" id="EJK60887.1"/>
    </source>
</evidence>
<dbReference type="CDD" id="cd09275">
    <property type="entry name" value="RNase_HI_RT_DIRS1"/>
    <property type="match status" value="1"/>
</dbReference>
<evidence type="ECO:0000313" key="3">
    <source>
        <dbReference type="Proteomes" id="UP000266841"/>
    </source>
</evidence>
<gene>
    <name evidence="2" type="ORF">THAOC_18698</name>
</gene>
<dbReference type="EMBL" id="AGNL01020610">
    <property type="protein sequence ID" value="EJK60887.1"/>
    <property type="molecule type" value="Genomic_DNA"/>
</dbReference>
<evidence type="ECO:0008006" key="4">
    <source>
        <dbReference type="Google" id="ProtNLM"/>
    </source>
</evidence>
<dbReference type="InterPro" id="IPR052055">
    <property type="entry name" value="Hepadnavirus_pol/RT"/>
</dbReference>
<name>K0SRC7_THAOC</name>
<evidence type="ECO:0000256" key="1">
    <source>
        <dbReference type="SAM" id="MobiDB-lite"/>
    </source>
</evidence>
<protein>
    <recommendedName>
        <fullName evidence="4">Reverse transcriptase RNase H-like domain-containing protein</fullName>
    </recommendedName>
</protein>
<organism evidence="2 3">
    <name type="scientific">Thalassiosira oceanica</name>
    <name type="common">Marine diatom</name>
    <dbReference type="NCBI Taxonomy" id="159749"/>
    <lineage>
        <taxon>Eukaryota</taxon>
        <taxon>Sar</taxon>
        <taxon>Stramenopiles</taxon>
        <taxon>Ochrophyta</taxon>
        <taxon>Bacillariophyta</taxon>
        <taxon>Coscinodiscophyceae</taxon>
        <taxon>Thalassiosirophycidae</taxon>
        <taxon>Thalassiosirales</taxon>
        <taxon>Thalassiosiraceae</taxon>
        <taxon>Thalassiosira</taxon>
    </lineage>
</organism>
<dbReference type="PANTHER" id="PTHR33050">
    <property type="entry name" value="REVERSE TRANSCRIPTASE DOMAIN-CONTAINING PROTEIN"/>
    <property type="match status" value="1"/>
</dbReference>
<feature type="region of interest" description="Disordered" evidence="1">
    <location>
        <begin position="462"/>
        <end position="482"/>
    </location>
</feature>
<dbReference type="OrthoDB" id="2678913at2759"/>
<comment type="caution">
    <text evidence="2">The sequence shown here is derived from an EMBL/GenBank/DDBJ whole genome shotgun (WGS) entry which is preliminary data.</text>
</comment>
<dbReference type="AlphaFoldDB" id="K0SRC7"/>
<feature type="non-terminal residue" evidence="2">
    <location>
        <position position="482"/>
    </location>
</feature>
<proteinExistence type="predicted"/>
<sequence>MAILAVGAIAEIYAKADKLDPHYLEEYTKLEDDFKRLPSGGLSDDLAHCFEVFVDDFIGAAIPRTKEDLTHLSRALLHAIHDIFPASPDDPENDPESLKKLKKREGAWAVRKDILGWELQGRNKTVQLDEGKYDKLMTLTKEALRSKSGMPFNQYEKMLGKMRHASWGVPGSNGLFTPFNRVLAQKPKTVWFRQTSALTIALRDWRSIFKEALKTPTHVRQLFRGEPNIAGIVDASGEGVGGVIFGLTDDVVPSVFRFEWPEEVRRQLQTEANPDGTITNSDLEMAGLVFLWLMIEHVAPELRHKHIVLLSDNSPSVAWIDRMASKRSLPAGELLRILARRLCATKACPITPLHIPGRHNRISDIPSRSFGYKPEWHFVDDNKFLTFFNSQFPLPDQQLWQMCQPSTKISSRICHSLLTPGSGTQDWRKLPELATNIGGTGSSSHGLWNWILTSTQELSPTISEFGHSPSLEQPSDKDFMGT</sequence>
<dbReference type="PANTHER" id="PTHR33050:SF7">
    <property type="entry name" value="RIBONUCLEASE H"/>
    <property type="match status" value="1"/>
</dbReference>
<accession>K0SRC7</accession>
<keyword evidence="3" id="KW-1185">Reference proteome</keyword>